<accession>A0ABX1NW98</accession>
<gene>
    <name evidence="1" type="ORF">GPA24_12230</name>
</gene>
<protein>
    <recommendedName>
        <fullName evidence="3">HEPN domain-containing protein</fullName>
    </recommendedName>
</protein>
<dbReference type="Proteomes" id="UP000633943">
    <property type="component" value="Unassembled WGS sequence"/>
</dbReference>
<dbReference type="RefSeq" id="WP_169202887.1">
    <property type="nucleotide sequence ID" value="NZ_CP059467.1"/>
</dbReference>
<proteinExistence type="predicted"/>
<keyword evidence="2" id="KW-1185">Reference proteome</keyword>
<dbReference type="EMBL" id="WTVP01000032">
    <property type="protein sequence ID" value="NMG16299.1"/>
    <property type="molecule type" value="Genomic_DNA"/>
</dbReference>
<organism evidence="1 2">
    <name type="scientific">Aromatoleum bremense</name>
    <dbReference type="NCBI Taxonomy" id="76115"/>
    <lineage>
        <taxon>Bacteria</taxon>
        <taxon>Pseudomonadati</taxon>
        <taxon>Pseudomonadota</taxon>
        <taxon>Betaproteobacteria</taxon>
        <taxon>Rhodocyclales</taxon>
        <taxon>Rhodocyclaceae</taxon>
        <taxon>Aromatoleum</taxon>
    </lineage>
</organism>
<evidence type="ECO:0000313" key="2">
    <source>
        <dbReference type="Proteomes" id="UP000633943"/>
    </source>
</evidence>
<evidence type="ECO:0008006" key="3">
    <source>
        <dbReference type="Google" id="ProtNLM"/>
    </source>
</evidence>
<name>A0ABX1NW98_9RHOO</name>
<evidence type="ECO:0000313" key="1">
    <source>
        <dbReference type="EMBL" id="NMG16299.1"/>
    </source>
</evidence>
<reference evidence="1 2" key="1">
    <citation type="submission" date="2019-12" db="EMBL/GenBank/DDBJ databases">
        <title>Comparative genomics gives insights into the taxonomy of the Azoarcus-Aromatoleum group and reveals separate origins of nif in the plant-associated Azoarcus and non-plant-associated Aromatoleum sub-groups.</title>
        <authorList>
            <person name="Lafos M."/>
            <person name="Maluk M."/>
            <person name="Batista M."/>
            <person name="Junghare M."/>
            <person name="Carmona M."/>
            <person name="Faoro H."/>
            <person name="Cruz L.M."/>
            <person name="Battistoni F."/>
            <person name="De Souza E."/>
            <person name="Pedrosa F."/>
            <person name="Chen W.-M."/>
            <person name="Poole P.S."/>
            <person name="Dixon R.A."/>
            <person name="James E.K."/>
        </authorList>
    </citation>
    <scope>NUCLEOTIDE SEQUENCE [LARGE SCALE GENOMIC DNA]</scope>
    <source>
        <strain evidence="1 2">PbN1</strain>
    </source>
</reference>
<sequence>MAGALVKAYEGHKFVYLHLLCQGFENIGKSMLLANNYDKYGPMLKPVYHHNLDTLLSELQVVYGRDVLSAEATSELLSLNKFYKQHQLRYGHTYDLTVGSSELSGDNLHRDLLELLSVWNELFSAEGQRRLPTSNS</sequence>
<comment type="caution">
    <text evidence="1">The sequence shown here is derived from an EMBL/GenBank/DDBJ whole genome shotgun (WGS) entry which is preliminary data.</text>
</comment>